<accession>A0A926Y1H7</accession>
<sequence>MSECTSRFSEKTKTIFEAKEQIFCRSKQLLKFNYKLDSLREFDWGIIAYFQKGNETYQFFLFLEQYKNTALLEENLIHTVLITDDCRLDDYLAKNNINYVAVTLSLFREYELISAFYGAQKAQRSGVYLMNHIDEGLFILEKIQASDVAKKAYCLHPIIQSDEALQVIYTLLKGIDTQVIIALTEYRSVANEYLSKRKIKSIDEIRLSPLKDVNDMLIADKIQNKKDFELYHKKTHPRSAELTEYFDNWLRRLGVAEEFYTTCATYCQ</sequence>
<reference evidence="1" key="1">
    <citation type="submission" date="2020-09" db="EMBL/GenBank/DDBJ databases">
        <authorList>
            <person name="Kim M.K."/>
        </authorList>
    </citation>
    <scope>NUCLEOTIDE SEQUENCE</scope>
    <source>
        <strain evidence="1">BT702</strain>
    </source>
</reference>
<evidence type="ECO:0000313" key="2">
    <source>
        <dbReference type="Proteomes" id="UP000598820"/>
    </source>
</evidence>
<organism evidence="1 2">
    <name type="scientific">Spirosoma profusum</name>
    <dbReference type="NCBI Taxonomy" id="2771354"/>
    <lineage>
        <taxon>Bacteria</taxon>
        <taxon>Pseudomonadati</taxon>
        <taxon>Bacteroidota</taxon>
        <taxon>Cytophagia</taxon>
        <taxon>Cytophagales</taxon>
        <taxon>Cytophagaceae</taxon>
        <taxon>Spirosoma</taxon>
    </lineage>
</organism>
<keyword evidence="2" id="KW-1185">Reference proteome</keyword>
<protein>
    <submittedName>
        <fullName evidence="1">Uncharacterized protein</fullName>
    </submittedName>
</protein>
<proteinExistence type="predicted"/>
<comment type="caution">
    <text evidence="1">The sequence shown here is derived from an EMBL/GenBank/DDBJ whole genome shotgun (WGS) entry which is preliminary data.</text>
</comment>
<gene>
    <name evidence="1" type="ORF">IC229_26870</name>
</gene>
<dbReference type="EMBL" id="JACWZY010000030">
    <property type="protein sequence ID" value="MBD2704296.1"/>
    <property type="molecule type" value="Genomic_DNA"/>
</dbReference>
<name>A0A926Y1H7_9BACT</name>
<dbReference type="AlphaFoldDB" id="A0A926Y1H7"/>
<dbReference type="RefSeq" id="WP_190890750.1">
    <property type="nucleotide sequence ID" value="NZ_JACWZY010000030.1"/>
</dbReference>
<dbReference type="Proteomes" id="UP000598820">
    <property type="component" value="Unassembled WGS sequence"/>
</dbReference>
<evidence type="ECO:0000313" key="1">
    <source>
        <dbReference type="EMBL" id="MBD2704296.1"/>
    </source>
</evidence>